<keyword evidence="3" id="KW-1185">Reference proteome</keyword>
<evidence type="ECO:0000313" key="3">
    <source>
        <dbReference type="Proteomes" id="UP000236161"/>
    </source>
</evidence>
<accession>A0A2I0A6B6</accession>
<dbReference type="AlphaFoldDB" id="A0A2I0A6B6"/>
<evidence type="ECO:0000256" key="1">
    <source>
        <dbReference type="SAM" id="MobiDB-lite"/>
    </source>
</evidence>
<organism evidence="2 3">
    <name type="scientific">Apostasia shenzhenica</name>
    <dbReference type="NCBI Taxonomy" id="1088818"/>
    <lineage>
        <taxon>Eukaryota</taxon>
        <taxon>Viridiplantae</taxon>
        <taxon>Streptophyta</taxon>
        <taxon>Embryophyta</taxon>
        <taxon>Tracheophyta</taxon>
        <taxon>Spermatophyta</taxon>
        <taxon>Magnoliopsida</taxon>
        <taxon>Liliopsida</taxon>
        <taxon>Asparagales</taxon>
        <taxon>Orchidaceae</taxon>
        <taxon>Apostasioideae</taxon>
        <taxon>Apostasia</taxon>
    </lineage>
</organism>
<evidence type="ECO:0000313" key="2">
    <source>
        <dbReference type="EMBL" id="PKA51087.1"/>
    </source>
</evidence>
<name>A0A2I0A6B6_9ASPA</name>
<protein>
    <submittedName>
        <fullName evidence="2">Uncharacterized protein</fullName>
    </submittedName>
</protein>
<dbReference type="Proteomes" id="UP000236161">
    <property type="component" value="Unassembled WGS sequence"/>
</dbReference>
<gene>
    <name evidence="2" type="ORF">AXF42_Ash010527</name>
</gene>
<sequence length="68" mass="7789">MRYFQEDFSVGNLTLWIESSPEGEEETYARQSQKRARREETNSVVLQKFAEGPSVMTCSPSMPSVCDH</sequence>
<dbReference type="EMBL" id="KZ452014">
    <property type="protein sequence ID" value="PKA51087.1"/>
    <property type="molecule type" value="Genomic_DNA"/>
</dbReference>
<reference evidence="2 3" key="1">
    <citation type="journal article" date="2017" name="Nature">
        <title>The Apostasia genome and the evolution of orchids.</title>
        <authorList>
            <person name="Zhang G.Q."/>
            <person name="Liu K.W."/>
            <person name="Li Z."/>
            <person name="Lohaus R."/>
            <person name="Hsiao Y.Y."/>
            <person name="Niu S.C."/>
            <person name="Wang J.Y."/>
            <person name="Lin Y.C."/>
            <person name="Xu Q."/>
            <person name="Chen L.J."/>
            <person name="Yoshida K."/>
            <person name="Fujiwara S."/>
            <person name="Wang Z.W."/>
            <person name="Zhang Y.Q."/>
            <person name="Mitsuda N."/>
            <person name="Wang M."/>
            <person name="Liu G.H."/>
            <person name="Pecoraro L."/>
            <person name="Huang H.X."/>
            <person name="Xiao X.J."/>
            <person name="Lin M."/>
            <person name="Wu X.Y."/>
            <person name="Wu W.L."/>
            <person name="Chen Y.Y."/>
            <person name="Chang S.B."/>
            <person name="Sakamoto S."/>
            <person name="Ohme-Takagi M."/>
            <person name="Yagi M."/>
            <person name="Zeng S.J."/>
            <person name="Shen C.Y."/>
            <person name="Yeh C.M."/>
            <person name="Luo Y.B."/>
            <person name="Tsai W.C."/>
            <person name="Van de Peer Y."/>
            <person name="Liu Z.J."/>
        </authorList>
    </citation>
    <scope>NUCLEOTIDE SEQUENCE [LARGE SCALE GENOMIC DNA]</scope>
    <source>
        <strain evidence="3">cv. Shenzhen</strain>
        <tissue evidence="2">Stem</tissue>
    </source>
</reference>
<feature type="region of interest" description="Disordered" evidence="1">
    <location>
        <begin position="21"/>
        <end position="41"/>
    </location>
</feature>
<proteinExistence type="predicted"/>